<dbReference type="KEGG" id="adu:107470407"/>
<sequence>MDYGSKWAEVIAAPTNDNKVVMNFLRRNIFSRFGVSIAFISDRASHFYNRPLEAILLRYEVKHKVATPYHPQISRQTEVSNRELKQILEKSVGALRKDWSKRPLWAYRTSFKTLIGMTPYQLVYGKACHFPLELEHKAFWALKLLNFDSNVAGEKMIFQLLELEELRSQAYENVKIYKEKAKTWHDQKIKRRESVEGQKVLLYNSRLKFFPGKLKSR</sequence>
<dbReference type="PROSITE" id="PS50994">
    <property type="entry name" value="INTEGRASE"/>
    <property type="match status" value="1"/>
</dbReference>
<keyword evidence="2" id="KW-1185">Reference proteome</keyword>
<reference evidence="3" key="2">
    <citation type="submission" date="2025-08" db="UniProtKB">
        <authorList>
            <consortium name="RefSeq"/>
        </authorList>
    </citation>
    <scope>IDENTIFICATION</scope>
    <source>
        <tissue evidence="3">Whole plant</tissue>
    </source>
</reference>
<organism evidence="2 3">
    <name type="scientific">Arachis duranensis</name>
    <name type="common">Wild peanut</name>
    <dbReference type="NCBI Taxonomy" id="130453"/>
    <lineage>
        <taxon>Eukaryota</taxon>
        <taxon>Viridiplantae</taxon>
        <taxon>Streptophyta</taxon>
        <taxon>Embryophyta</taxon>
        <taxon>Tracheophyta</taxon>
        <taxon>Spermatophyta</taxon>
        <taxon>Magnoliopsida</taxon>
        <taxon>eudicotyledons</taxon>
        <taxon>Gunneridae</taxon>
        <taxon>Pentapetalae</taxon>
        <taxon>rosids</taxon>
        <taxon>fabids</taxon>
        <taxon>Fabales</taxon>
        <taxon>Fabaceae</taxon>
        <taxon>Papilionoideae</taxon>
        <taxon>50 kb inversion clade</taxon>
        <taxon>dalbergioids sensu lato</taxon>
        <taxon>Dalbergieae</taxon>
        <taxon>Pterocarpus clade</taxon>
        <taxon>Arachis</taxon>
    </lineage>
</organism>
<evidence type="ECO:0000313" key="3">
    <source>
        <dbReference type="RefSeq" id="XP_015945300.1"/>
    </source>
</evidence>
<dbReference type="Pfam" id="PF00665">
    <property type="entry name" value="rve"/>
    <property type="match status" value="1"/>
</dbReference>
<dbReference type="Gene3D" id="3.30.420.10">
    <property type="entry name" value="Ribonuclease H-like superfamily/Ribonuclease H"/>
    <property type="match status" value="1"/>
</dbReference>
<evidence type="ECO:0000259" key="1">
    <source>
        <dbReference type="PROSITE" id="PS50994"/>
    </source>
</evidence>
<dbReference type="PANTHER" id="PTHR47266">
    <property type="entry name" value="ENDONUCLEASE-RELATED"/>
    <property type="match status" value="1"/>
</dbReference>
<dbReference type="GO" id="GO:0015074">
    <property type="term" value="P:DNA integration"/>
    <property type="evidence" value="ECO:0007669"/>
    <property type="project" value="InterPro"/>
</dbReference>
<dbReference type="InterPro" id="IPR052160">
    <property type="entry name" value="Gypsy_RT_Integrase-like"/>
</dbReference>
<name>A0A6P4C9N6_ARADU</name>
<gene>
    <name evidence="3" type="primary">LOC107470407</name>
</gene>
<dbReference type="GO" id="GO:0003676">
    <property type="term" value="F:nucleic acid binding"/>
    <property type="evidence" value="ECO:0007669"/>
    <property type="project" value="InterPro"/>
</dbReference>
<dbReference type="InterPro" id="IPR012337">
    <property type="entry name" value="RNaseH-like_sf"/>
</dbReference>
<reference evidence="2" key="1">
    <citation type="journal article" date="2016" name="Nat. Genet.">
        <title>The genome sequences of Arachis duranensis and Arachis ipaensis, the diploid ancestors of cultivated peanut.</title>
        <authorList>
            <person name="Bertioli D.J."/>
            <person name="Cannon S.B."/>
            <person name="Froenicke L."/>
            <person name="Huang G."/>
            <person name="Farmer A.D."/>
            <person name="Cannon E.K."/>
            <person name="Liu X."/>
            <person name="Gao D."/>
            <person name="Clevenger J."/>
            <person name="Dash S."/>
            <person name="Ren L."/>
            <person name="Moretzsohn M.C."/>
            <person name="Shirasawa K."/>
            <person name="Huang W."/>
            <person name="Vidigal B."/>
            <person name="Abernathy B."/>
            <person name="Chu Y."/>
            <person name="Niederhuth C.E."/>
            <person name="Umale P."/>
            <person name="Araujo A.C."/>
            <person name="Kozik A."/>
            <person name="Kim K.D."/>
            <person name="Burow M.D."/>
            <person name="Varshney R.K."/>
            <person name="Wang X."/>
            <person name="Zhang X."/>
            <person name="Barkley N."/>
            <person name="Guimaraes P.M."/>
            <person name="Isobe S."/>
            <person name="Guo B."/>
            <person name="Liao B."/>
            <person name="Stalker H.T."/>
            <person name="Schmitz R.J."/>
            <person name="Scheffler B.E."/>
            <person name="Leal-Bertioli S.C."/>
            <person name="Xun X."/>
            <person name="Jackson S.A."/>
            <person name="Michelmore R."/>
            <person name="Ozias-Akins P."/>
        </authorList>
    </citation>
    <scope>NUCLEOTIDE SEQUENCE [LARGE SCALE GENOMIC DNA]</scope>
    <source>
        <strain evidence="2">cv. V14167</strain>
    </source>
</reference>
<protein>
    <submittedName>
        <fullName evidence="3">Uncharacterized protein LOC107470407</fullName>
    </submittedName>
</protein>
<dbReference type="SUPFAM" id="SSF53098">
    <property type="entry name" value="Ribonuclease H-like"/>
    <property type="match status" value="1"/>
</dbReference>
<proteinExistence type="predicted"/>
<feature type="domain" description="Integrase catalytic" evidence="1">
    <location>
        <begin position="1"/>
        <end position="139"/>
    </location>
</feature>
<dbReference type="RefSeq" id="XP_015945300.1">
    <property type="nucleotide sequence ID" value="XM_016089814.1"/>
</dbReference>
<dbReference type="Proteomes" id="UP000515211">
    <property type="component" value="Chromosome 10"/>
</dbReference>
<dbReference type="InterPro" id="IPR001584">
    <property type="entry name" value="Integrase_cat-core"/>
</dbReference>
<accession>A0A6P4C9N6</accession>
<dbReference type="GeneID" id="107470407"/>
<dbReference type="InterPro" id="IPR036397">
    <property type="entry name" value="RNaseH_sf"/>
</dbReference>
<evidence type="ECO:0000313" key="2">
    <source>
        <dbReference type="Proteomes" id="UP000515211"/>
    </source>
</evidence>
<dbReference type="AlphaFoldDB" id="A0A6P4C9N6"/>